<dbReference type="InParanoid" id="A0A7N2LNE7"/>
<dbReference type="AlphaFoldDB" id="A0A7N2LNE7"/>
<evidence type="ECO:0000313" key="2">
    <source>
        <dbReference type="Proteomes" id="UP000594261"/>
    </source>
</evidence>
<evidence type="ECO:0000313" key="1">
    <source>
        <dbReference type="EnsemblPlants" id="QL05p023847:mrna"/>
    </source>
</evidence>
<dbReference type="EnsemblPlants" id="QL05p023847:mrna">
    <property type="protein sequence ID" value="QL05p023847:mrna"/>
    <property type="gene ID" value="QL05p023847"/>
</dbReference>
<organism evidence="1 2">
    <name type="scientific">Quercus lobata</name>
    <name type="common">Valley oak</name>
    <dbReference type="NCBI Taxonomy" id="97700"/>
    <lineage>
        <taxon>Eukaryota</taxon>
        <taxon>Viridiplantae</taxon>
        <taxon>Streptophyta</taxon>
        <taxon>Embryophyta</taxon>
        <taxon>Tracheophyta</taxon>
        <taxon>Spermatophyta</taxon>
        <taxon>Magnoliopsida</taxon>
        <taxon>eudicotyledons</taxon>
        <taxon>Gunneridae</taxon>
        <taxon>Pentapetalae</taxon>
        <taxon>rosids</taxon>
        <taxon>fabids</taxon>
        <taxon>Fagales</taxon>
        <taxon>Fagaceae</taxon>
        <taxon>Quercus</taxon>
    </lineage>
</organism>
<reference evidence="1 2" key="1">
    <citation type="journal article" date="2016" name="G3 (Bethesda)">
        <title>First Draft Assembly and Annotation of the Genome of a California Endemic Oak Quercus lobata Nee (Fagaceae).</title>
        <authorList>
            <person name="Sork V.L."/>
            <person name="Fitz-Gibbon S.T."/>
            <person name="Puiu D."/>
            <person name="Crepeau M."/>
            <person name="Gugger P.F."/>
            <person name="Sherman R."/>
            <person name="Stevens K."/>
            <person name="Langley C.H."/>
            <person name="Pellegrini M."/>
            <person name="Salzberg S.L."/>
        </authorList>
    </citation>
    <scope>NUCLEOTIDE SEQUENCE [LARGE SCALE GENOMIC DNA]</scope>
    <source>
        <strain evidence="1 2">cv. SW786</strain>
    </source>
</reference>
<keyword evidence="2" id="KW-1185">Reference proteome</keyword>
<protein>
    <submittedName>
        <fullName evidence="1">Uncharacterized protein</fullName>
    </submittedName>
</protein>
<proteinExistence type="predicted"/>
<name>A0A7N2LNE7_QUELO</name>
<dbReference type="EMBL" id="LRBV02000005">
    <property type="status" value="NOT_ANNOTATED_CDS"/>
    <property type="molecule type" value="Genomic_DNA"/>
</dbReference>
<reference evidence="1" key="2">
    <citation type="submission" date="2021-01" db="UniProtKB">
        <authorList>
            <consortium name="EnsemblPlants"/>
        </authorList>
    </citation>
    <scope>IDENTIFICATION</scope>
</reference>
<dbReference type="Gramene" id="QL05p023847:mrna">
    <property type="protein sequence ID" value="QL05p023847:mrna"/>
    <property type="gene ID" value="QL05p023847"/>
</dbReference>
<accession>A0A7N2LNE7</accession>
<dbReference type="Proteomes" id="UP000594261">
    <property type="component" value="Chromosome 5"/>
</dbReference>
<sequence>MNWVYLIFDLKFMLEEKSTEDFIGLELEGNVVGLGKVLSGDRIVELGLLIASLDDDDDDCNRGENIQISVIGDSSKLSRSLQELITGIEETTNTNCGLQLIAF</sequence>